<dbReference type="InterPro" id="IPR005135">
    <property type="entry name" value="Endo/exonuclease/phosphatase"/>
</dbReference>
<dbReference type="GO" id="GO:0003824">
    <property type="term" value="F:catalytic activity"/>
    <property type="evidence" value="ECO:0007669"/>
    <property type="project" value="InterPro"/>
</dbReference>
<evidence type="ECO:0000313" key="3">
    <source>
        <dbReference type="EMBL" id="KAH7977169.1"/>
    </source>
</evidence>
<name>A0A9J6D1H8_RHIMP</name>
<dbReference type="Pfam" id="PF14529">
    <property type="entry name" value="Exo_endo_phos_2"/>
    <property type="match status" value="1"/>
</dbReference>
<proteinExistence type="predicted"/>
<dbReference type="InterPro" id="IPR036691">
    <property type="entry name" value="Endo/exonu/phosph_ase_sf"/>
</dbReference>
<dbReference type="SUPFAM" id="SSF56219">
    <property type="entry name" value="DNase I-like"/>
    <property type="match status" value="1"/>
</dbReference>
<keyword evidence="4" id="KW-1185">Reference proteome</keyword>
<dbReference type="Gene3D" id="3.60.10.10">
    <property type="entry name" value="Endonuclease/exonuclease/phosphatase"/>
    <property type="match status" value="1"/>
</dbReference>
<protein>
    <recommendedName>
        <fullName evidence="2">Endonuclease/exonuclease/phosphatase domain-containing protein</fullName>
    </recommendedName>
</protein>
<comment type="caution">
    <text evidence="3">The sequence shown here is derived from an EMBL/GenBank/DDBJ whole genome shotgun (WGS) entry which is preliminary data.</text>
</comment>
<dbReference type="Proteomes" id="UP000821866">
    <property type="component" value="Unassembled WGS sequence"/>
</dbReference>
<feature type="region of interest" description="Disordered" evidence="1">
    <location>
        <begin position="164"/>
        <end position="226"/>
    </location>
</feature>
<organism evidence="3 4">
    <name type="scientific">Rhipicephalus microplus</name>
    <name type="common">Cattle tick</name>
    <name type="synonym">Boophilus microplus</name>
    <dbReference type="NCBI Taxonomy" id="6941"/>
    <lineage>
        <taxon>Eukaryota</taxon>
        <taxon>Metazoa</taxon>
        <taxon>Ecdysozoa</taxon>
        <taxon>Arthropoda</taxon>
        <taxon>Chelicerata</taxon>
        <taxon>Arachnida</taxon>
        <taxon>Acari</taxon>
        <taxon>Parasitiformes</taxon>
        <taxon>Ixodida</taxon>
        <taxon>Ixodoidea</taxon>
        <taxon>Ixodidae</taxon>
        <taxon>Rhipicephalinae</taxon>
        <taxon>Rhipicephalus</taxon>
        <taxon>Boophilus</taxon>
    </lineage>
</organism>
<dbReference type="AlphaFoldDB" id="A0A9J6D1H8"/>
<feature type="region of interest" description="Disordered" evidence="1">
    <location>
        <begin position="1"/>
        <end position="42"/>
    </location>
</feature>
<sequence>MKPSGWIVAHSRKKQRQDFTPGDSPGPSAGNRAARPAHPKGPINKLIAASRLPRLPKDHYRVVVRPKGGMDVCKPHARNAEAYAKVKQIRVGETLHEVSNYVTPPGDTCRGVVRGIDPELSDDRLGELFVHARNPKVLGVRRIKKTPTVIVLFDEERIRRRIGPAKAGTRFPTSFGVEGDDGEKQTSSARSSCHSKLRGFGSNQGGGLDNPGRGAGHRSRSRDRSASCARIQQEPTWLNEWAQNNCASFHRKKAVLQQFVSSQENKPAVILLQETLKGEVALRGYRSVACWGEGKRGVATLISKEFSFEVRDVRPDLKVEHILIELIPNSRLKEHLFVLNVYSSPSDTRETFNALLCKASKIAGSAPLTVAGDFNAQHQTWGYINNTAKGRALLQHTTNLNMLLVTDHNFPTRLGNSVARDTTPDLAFVRNVECPFWQNLHENLKSDHFIASISLDVK</sequence>
<evidence type="ECO:0000313" key="4">
    <source>
        <dbReference type="Proteomes" id="UP000821866"/>
    </source>
</evidence>
<dbReference type="EMBL" id="JABSTU010002626">
    <property type="protein sequence ID" value="KAH7977169.1"/>
    <property type="molecule type" value="Genomic_DNA"/>
</dbReference>
<reference evidence="3" key="2">
    <citation type="submission" date="2021-09" db="EMBL/GenBank/DDBJ databases">
        <authorList>
            <person name="Jia N."/>
            <person name="Wang J."/>
            <person name="Shi W."/>
            <person name="Du L."/>
            <person name="Sun Y."/>
            <person name="Zhan W."/>
            <person name="Jiang J."/>
            <person name="Wang Q."/>
            <person name="Zhang B."/>
            <person name="Ji P."/>
            <person name="Sakyi L.B."/>
            <person name="Cui X."/>
            <person name="Yuan T."/>
            <person name="Jiang B."/>
            <person name="Yang W."/>
            <person name="Lam T.T.-Y."/>
            <person name="Chang Q."/>
            <person name="Ding S."/>
            <person name="Wang X."/>
            <person name="Zhu J."/>
            <person name="Ruan X."/>
            <person name="Zhao L."/>
            <person name="Wei J."/>
            <person name="Que T."/>
            <person name="Du C."/>
            <person name="Cheng J."/>
            <person name="Dai P."/>
            <person name="Han X."/>
            <person name="Huang E."/>
            <person name="Gao Y."/>
            <person name="Liu J."/>
            <person name="Shao H."/>
            <person name="Ye R."/>
            <person name="Li L."/>
            <person name="Wei W."/>
            <person name="Wang X."/>
            <person name="Wang C."/>
            <person name="Huo Q."/>
            <person name="Li W."/>
            <person name="Guo W."/>
            <person name="Chen H."/>
            <person name="Chen S."/>
            <person name="Zhou L."/>
            <person name="Zhou L."/>
            <person name="Ni X."/>
            <person name="Tian J."/>
            <person name="Zhou Y."/>
            <person name="Sheng Y."/>
            <person name="Liu T."/>
            <person name="Pan Y."/>
            <person name="Xia L."/>
            <person name="Li J."/>
            <person name="Zhao F."/>
            <person name="Cao W."/>
        </authorList>
    </citation>
    <scope>NUCLEOTIDE SEQUENCE</scope>
    <source>
        <strain evidence="3">Rmic-2018</strain>
        <tissue evidence="3">Larvae</tissue>
    </source>
</reference>
<evidence type="ECO:0000259" key="2">
    <source>
        <dbReference type="Pfam" id="PF14529"/>
    </source>
</evidence>
<feature type="domain" description="Endonuclease/exonuclease/phosphatase" evidence="2">
    <location>
        <begin position="337"/>
        <end position="450"/>
    </location>
</feature>
<evidence type="ECO:0000256" key="1">
    <source>
        <dbReference type="SAM" id="MobiDB-lite"/>
    </source>
</evidence>
<accession>A0A9J6D1H8</accession>
<dbReference type="VEuPathDB" id="VectorBase:LOC119179191"/>
<reference evidence="3" key="1">
    <citation type="journal article" date="2020" name="Cell">
        <title>Large-Scale Comparative Analyses of Tick Genomes Elucidate Their Genetic Diversity and Vector Capacities.</title>
        <authorList>
            <consortium name="Tick Genome and Microbiome Consortium (TIGMIC)"/>
            <person name="Jia N."/>
            <person name="Wang J."/>
            <person name="Shi W."/>
            <person name="Du L."/>
            <person name="Sun Y."/>
            <person name="Zhan W."/>
            <person name="Jiang J.F."/>
            <person name="Wang Q."/>
            <person name="Zhang B."/>
            <person name="Ji P."/>
            <person name="Bell-Sakyi L."/>
            <person name="Cui X.M."/>
            <person name="Yuan T.T."/>
            <person name="Jiang B.G."/>
            <person name="Yang W.F."/>
            <person name="Lam T.T."/>
            <person name="Chang Q.C."/>
            <person name="Ding S.J."/>
            <person name="Wang X.J."/>
            <person name="Zhu J.G."/>
            <person name="Ruan X.D."/>
            <person name="Zhao L."/>
            <person name="Wei J.T."/>
            <person name="Ye R.Z."/>
            <person name="Que T.C."/>
            <person name="Du C.H."/>
            <person name="Zhou Y.H."/>
            <person name="Cheng J.X."/>
            <person name="Dai P.F."/>
            <person name="Guo W.B."/>
            <person name="Han X.H."/>
            <person name="Huang E.J."/>
            <person name="Li L.F."/>
            <person name="Wei W."/>
            <person name="Gao Y.C."/>
            <person name="Liu J.Z."/>
            <person name="Shao H.Z."/>
            <person name="Wang X."/>
            <person name="Wang C.C."/>
            <person name="Yang T.C."/>
            <person name="Huo Q.B."/>
            <person name="Li W."/>
            <person name="Chen H.Y."/>
            <person name="Chen S.E."/>
            <person name="Zhou L.G."/>
            <person name="Ni X.B."/>
            <person name="Tian J.H."/>
            <person name="Sheng Y."/>
            <person name="Liu T."/>
            <person name="Pan Y.S."/>
            <person name="Xia L.Y."/>
            <person name="Li J."/>
            <person name="Zhao F."/>
            <person name="Cao W.C."/>
        </authorList>
    </citation>
    <scope>NUCLEOTIDE SEQUENCE</scope>
    <source>
        <strain evidence="3">Rmic-2018</strain>
    </source>
</reference>
<gene>
    <name evidence="3" type="ORF">HPB51_026980</name>
</gene>
<feature type="compositionally biased region" description="Polar residues" evidence="1">
    <location>
        <begin position="185"/>
        <end position="194"/>
    </location>
</feature>